<dbReference type="GeneID" id="18260443"/>
<evidence type="ECO:0000256" key="1">
    <source>
        <dbReference type="SAM" id="MobiDB-lite"/>
    </source>
</evidence>
<dbReference type="EMBL" id="GL988046">
    <property type="protein sequence ID" value="EGS18380.1"/>
    <property type="molecule type" value="Genomic_DNA"/>
</dbReference>
<proteinExistence type="predicted"/>
<keyword evidence="3" id="KW-1185">Reference proteome</keyword>
<feature type="compositionally biased region" description="Gly residues" evidence="1">
    <location>
        <begin position="257"/>
        <end position="268"/>
    </location>
</feature>
<protein>
    <submittedName>
        <fullName evidence="2">Uncharacterized protein</fullName>
    </submittedName>
</protein>
<gene>
    <name evidence="2" type="ORF">CTHT_0064050</name>
</gene>
<name>G0SEK3_CHATD</name>
<evidence type="ECO:0000313" key="2">
    <source>
        <dbReference type="EMBL" id="EGS18380.1"/>
    </source>
</evidence>
<dbReference type="HOGENOM" id="CLU_1038290_0_0_1"/>
<sequence length="268" mass="30159">MLHELAIPPRIITLTLRANPLLVSSTGITDVQFGLVDHYSAPIFNLLLTCREAYHEVLRCLPDTLSVREDILSGKSGRYFTIRYNRKRDLLCLEHVSTFMESAKKIVGLPEGLTLPVLGVELGSGIDHAVNDSLDWEPDRDIMAAVRLLKTEKLYLVHPSVTKALRVPIPTMTIDLRTATRAEIKLVMMEVCYEAHGYTSPFVEIEVKCGWRQMERYFRDNSPGALHWYYLGPVDDSDRYRKPSDAGQEAVSAERNGVGGQGNQQGEE</sequence>
<dbReference type="AlphaFoldDB" id="G0SEK3"/>
<dbReference type="Proteomes" id="UP000008066">
    <property type="component" value="Unassembled WGS sequence"/>
</dbReference>
<accession>G0SEK3</accession>
<dbReference type="KEGG" id="cthr:CTHT_0064050"/>
<organism evidence="3">
    <name type="scientific">Chaetomium thermophilum (strain DSM 1495 / CBS 144.50 / IMI 039719)</name>
    <name type="common">Thermochaetoides thermophila</name>
    <dbReference type="NCBI Taxonomy" id="759272"/>
    <lineage>
        <taxon>Eukaryota</taxon>
        <taxon>Fungi</taxon>
        <taxon>Dikarya</taxon>
        <taxon>Ascomycota</taxon>
        <taxon>Pezizomycotina</taxon>
        <taxon>Sordariomycetes</taxon>
        <taxon>Sordariomycetidae</taxon>
        <taxon>Sordariales</taxon>
        <taxon>Chaetomiaceae</taxon>
        <taxon>Thermochaetoides</taxon>
    </lineage>
</organism>
<feature type="region of interest" description="Disordered" evidence="1">
    <location>
        <begin position="239"/>
        <end position="268"/>
    </location>
</feature>
<dbReference type="RefSeq" id="XP_006696711.1">
    <property type="nucleotide sequence ID" value="XM_006696648.1"/>
</dbReference>
<reference evidence="2 3" key="1">
    <citation type="journal article" date="2011" name="Cell">
        <title>Insight into structure and assembly of the nuclear pore complex by utilizing the genome of a eukaryotic thermophile.</title>
        <authorList>
            <person name="Amlacher S."/>
            <person name="Sarges P."/>
            <person name="Flemming D."/>
            <person name="van Noort V."/>
            <person name="Kunze R."/>
            <person name="Devos D.P."/>
            <person name="Arumugam M."/>
            <person name="Bork P."/>
            <person name="Hurt E."/>
        </authorList>
    </citation>
    <scope>NUCLEOTIDE SEQUENCE [LARGE SCALE GENOMIC DNA]</scope>
    <source>
        <strain evidence="3">DSM 1495 / CBS 144.50 / IMI 039719</strain>
    </source>
</reference>
<evidence type="ECO:0000313" key="3">
    <source>
        <dbReference type="Proteomes" id="UP000008066"/>
    </source>
</evidence>